<dbReference type="GO" id="GO:0000155">
    <property type="term" value="F:phosphorelay sensor kinase activity"/>
    <property type="evidence" value="ECO:0007669"/>
    <property type="project" value="InterPro"/>
</dbReference>
<dbReference type="InterPro" id="IPR011123">
    <property type="entry name" value="Y_Y_Y"/>
</dbReference>
<keyword evidence="5" id="KW-0732">Signal</keyword>
<dbReference type="Gene3D" id="2.130.10.10">
    <property type="entry name" value="YVTN repeat-like/Quinoprotein amine dehydrogenase"/>
    <property type="match status" value="2"/>
</dbReference>
<dbReference type="Proteomes" id="UP001155483">
    <property type="component" value="Unassembled WGS sequence"/>
</dbReference>
<dbReference type="InterPro" id="IPR005467">
    <property type="entry name" value="His_kinase_dom"/>
</dbReference>
<dbReference type="Pfam" id="PF00512">
    <property type="entry name" value="HisKA"/>
    <property type="match status" value="1"/>
</dbReference>
<dbReference type="RefSeq" id="WP_279299286.1">
    <property type="nucleotide sequence ID" value="NZ_JAOTIF010000024.1"/>
</dbReference>
<dbReference type="EC" id="2.7.13.3" evidence="2"/>
<dbReference type="InterPro" id="IPR004358">
    <property type="entry name" value="Sig_transdc_His_kin-like_C"/>
</dbReference>
<keyword evidence="4" id="KW-0472">Membrane</keyword>
<dbReference type="InterPro" id="IPR011110">
    <property type="entry name" value="Reg_prop"/>
</dbReference>
<keyword evidence="4" id="KW-1133">Transmembrane helix</keyword>
<evidence type="ECO:0000256" key="2">
    <source>
        <dbReference type="ARBA" id="ARBA00012438"/>
    </source>
</evidence>
<dbReference type="AlphaFoldDB" id="A0A9X2XPP3"/>
<dbReference type="PROSITE" id="PS50109">
    <property type="entry name" value="HIS_KIN"/>
    <property type="match status" value="1"/>
</dbReference>
<feature type="domain" description="Histidine kinase" evidence="6">
    <location>
        <begin position="818"/>
        <end position="1034"/>
    </location>
</feature>
<evidence type="ECO:0000313" key="7">
    <source>
        <dbReference type="EMBL" id="MCU7551848.1"/>
    </source>
</evidence>
<dbReference type="SMART" id="SM00388">
    <property type="entry name" value="HisKA"/>
    <property type="match status" value="1"/>
</dbReference>
<dbReference type="PANTHER" id="PTHR43547:SF2">
    <property type="entry name" value="HYBRID SIGNAL TRANSDUCTION HISTIDINE KINASE C"/>
    <property type="match status" value="1"/>
</dbReference>
<evidence type="ECO:0000259" key="6">
    <source>
        <dbReference type="PROSITE" id="PS50109"/>
    </source>
</evidence>
<accession>A0A9X2XPP3</accession>
<dbReference type="SMART" id="SM00387">
    <property type="entry name" value="HATPase_c"/>
    <property type="match status" value="1"/>
</dbReference>
<keyword evidence="8" id="KW-1185">Reference proteome</keyword>
<dbReference type="CDD" id="cd00082">
    <property type="entry name" value="HisKA"/>
    <property type="match status" value="1"/>
</dbReference>
<comment type="catalytic activity">
    <reaction evidence="1">
        <text>ATP + protein L-histidine = ADP + protein N-phospho-L-histidine.</text>
        <dbReference type="EC" id="2.7.13.3"/>
    </reaction>
</comment>
<dbReference type="Pfam" id="PF02518">
    <property type="entry name" value="HATPase_c"/>
    <property type="match status" value="1"/>
</dbReference>
<dbReference type="PANTHER" id="PTHR43547">
    <property type="entry name" value="TWO-COMPONENT HISTIDINE KINASE"/>
    <property type="match status" value="1"/>
</dbReference>
<name>A0A9X2XPP3_9BACT</name>
<dbReference type="InterPro" id="IPR013783">
    <property type="entry name" value="Ig-like_fold"/>
</dbReference>
<dbReference type="SUPFAM" id="SSF55874">
    <property type="entry name" value="ATPase domain of HSP90 chaperone/DNA topoisomerase II/histidine kinase"/>
    <property type="match status" value="1"/>
</dbReference>
<dbReference type="Gene3D" id="2.60.40.10">
    <property type="entry name" value="Immunoglobulins"/>
    <property type="match status" value="1"/>
</dbReference>
<gene>
    <name evidence="7" type="ORF">OCK74_22200</name>
</gene>
<reference evidence="7" key="1">
    <citation type="submission" date="2022-09" db="EMBL/GenBank/DDBJ databases">
        <authorList>
            <person name="Yuan C."/>
            <person name="Ke Z."/>
        </authorList>
    </citation>
    <scope>NUCLEOTIDE SEQUENCE</scope>
    <source>
        <strain evidence="7">LB-8</strain>
    </source>
</reference>
<dbReference type="SUPFAM" id="SSF47384">
    <property type="entry name" value="Homodimeric domain of signal transducing histidine kinase"/>
    <property type="match status" value="1"/>
</dbReference>
<dbReference type="SUPFAM" id="SSF63829">
    <property type="entry name" value="Calcium-dependent phosphotriesterase"/>
    <property type="match status" value="2"/>
</dbReference>
<keyword evidence="7" id="KW-0067">ATP-binding</keyword>
<comment type="caution">
    <text evidence="7">The sequence shown here is derived from an EMBL/GenBank/DDBJ whole genome shotgun (WGS) entry which is preliminary data.</text>
</comment>
<dbReference type="InterPro" id="IPR036097">
    <property type="entry name" value="HisK_dim/P_sf"/>
</dbReference>
<dbReference type="InterPro" id="IPR036890">
    <property type="entry name" value="HATPase_C_sf"/>
</dbReference>
<proteinExistence type="predicted"/>
<evidence type="ECO:0000256" key="1">
    <source>
        <dbReference type="ARBA" id="ARBA00000085"/>
    </source>
</evidence>
<keyword evidence="7" id="KW-0547">Nucleotide-binding</keyword>
<evidence type="ECO:0000256" key="3">
    <source>
        <dbReference type="ARBA" id="ARBA00022553"/>
    </source>
</evidence>
<dbReference type="Gene3D" id="1.10.287.130">
    <property type="match status" value="1"/>
</dbReference>
<dbReference type="GO" id="GO:0005524">
    <property type="term" value="F:ATP binding"/>
    <property type="evidence" value="ECO:0007669"/>
    <property type="project" value="UniProtKB-KW"/>
</dbReference>
<dbReference type="FunFam" id="1.10.287.130:FF:000045">
    <property type="entry name" value="Two-component system sensor histidine kinase/response regulator"/>
    <property type="match status" value="1"/>
</dbReference>
<dbReference type="InterPro" id="IPR015943">
    <property type="entry name" value="WD40/YVTN_repeat-like_dom_sf"/>
</dbReference>
<feature type="chain" id="PRO_5040900749" description="histidine kinase" evidence="5">
    <location>
        <begin position="21"/>
        <end position="1051"/>
    </location>
</feature>
<dbReference type="InterPro" id="IPR003594">
    <property type="entry name" value="HATPase_dom"/>
</dbReference>
<reference evidence="7" key="2">
    <citation type="submission" date="2023-04" db="EMBL/GenBank/DDBJ databases">
        <title>Paracnuella aquatica gen. nov., sp. nov., a member of the family Chitinophagaceae isolated from a hot spring.</title>
        <authorList>
            <person name="Wang C."/>
        </authorList>
    </citation>
    <scope>NUCLEOTIDE SEQUENCE</scope>
    <source>
        <strain evidence="7">LB-8</strain>
    </source>
</reference>
<feature type="signal peptide" evidence="5">
    <location>
        <begin position="1"/>
        <end position="20"/>
    </location>
</feature>
<dbReference type="Pfam" id="PF07494">
    <property type="entry name" value="Reg_prop"/>
    <property type="match status" value="6"/>
</dbReference>
<dbReference type="FunFam" id="2.60.40.10:FF:000791">
    <property type="entry name" value="Two-component system sensor histidine kinase/response regulator"/>
    <property type="match status" value="1"/>
</dbReference>
<dbReference type="Pfam" id="PF07495">
    <property type="entry name" value="Y_Y_Y"/>
    <property type="match status" value="1"/>
</dbReference>
<dbReference type="InterPro" id="IPR003661">
    <property type="entry name" value="HisK_dim/P_dom"/>
</dbReference>
<evidence type="ECO:0000313" key="8">
    <source>
        <dbReference type="Proteomes" id="UP001155483"/>
    </source>
</evidence>
<keyword evidence="4" id="KW-0812">Transmembrane</keyword>
<sequence length="1051" mass="120584">MNKSLFLVFFLIITNACASAQNYYFKHYKVENGLSNNSVFCSLQDKNGFLWFGTKDGLNRFDGYTFKVFRNDPDDKASIGNNFILSLHEDNNGVLWVGSSNGLYQYDANSESFSLLKGTDNEIRDIEIDKQGNIWFISGLTIHKYHKEKKLHQTYPTNQFFNATSICSSPNGSIWVSSDDGTIKQYDPLHDSFYSYDVFEHSKKSVSKWIEEIYAINDTMLLIGTSNQGVKSFNVKSGAYTDILTYNADKTGIFVRDFIKSNDKEYWIATESGIFIYNLKTKGIINLKNKFGDPYSVSDNAVYTLYKDKEGGIWAGTYFGGANYYSKQFNSFHKAYPTISKNSLMGKVVREFCEDQYGNLWIGTEDAGLNKLNTKTGFYEHFQPTGSKSSISYSNIHGLFANGNELWIGTFEHGMDVMDIKTGKVIRHYDASNKRYSLKNNFIHDIHLTKSGEIIIATARGLYRYNRNNGSFSTMTGFPDYLFYTKILERNDHTLWVGTYRDGVYYYNPRTGAQGNFKNEAFNKNSINGNRINDLYEDSNQNLWLATENGFSKYNPTLKNFTRYTTKEGLPSNVVYGILEDNYKKLWLSTSKGLVAFNPGNGEIVVYSKSNGLLSDQFNYNSAYKDADGRLYFGNVSGFISFQPSQFIPNTFTPPVYITGFQLNNKEVFARNEGSPLKESISYTKEIELKYNQSSFSIDFAALSFTAPEMTNYAYRLEGLDKDWTYLKTNRKVYFTELLPGTYTFKVKAAIFGGNWSAEEVKLMIKILPPFWATIWAKSLYTLIICALLFYLIRSYHRRTEEKKEKEIYEAKIDFFTNVAHEIKTPLTLIKGPVDHLIEVKDEMPGLKGMVMILEKNTKRLLDLVTQILDFRQLEINSFSIDFSKVNMTQLLIETSENFQHLALKRNLRFTLDIPPGDLYLFADEEALNKILSNLFSNAVKYADNAVNIKLYPLQQNDQLISIEFQNDGYLIPAEMKEKIFEPFFRLKENRKQKGTGIGLSLAKSLTELHQGNLYVKDSQNGMNCFILNLPLQPESYQYSKNDKIKNQLIK</sequence>
<dbReference type="PRINTS" id="PR00344">
    <property type="entry name" value="BCTRLSENSOR"/>
</dbReference>
<organism evidence="7 8">
    <name type="scientific">Paraflavisolibacter caeni</name>
    <dbReference type="NCBI Taxonomy" id="2982496"/>
    <lineage>
        <taxon>Bacteria</taxon>
        <taxon>Pseudomonadati</taxon>
        <taxon>Bacteroidota</taxon>
        <taxon>Chitinophagia</taxon>
        <taxon>Chitinophagales</taxon>
        <taxon>Chitinophagaceae</taxon>
        <taxon>Paraflavisolibacter</taxon>
    </lineage>
</organism>
<keyword evidence="3" id="KW-0597">Phosphoprotein</keyword>
<evidence type="ECO:0000256" key="4">
    <source>
        <dbReference type="SAM" id="Phobius"/>
    </source>
</evidence>
<dbReference type="EMBL" id="JAOTIF010000024">
    <property type="protein sequence ID" value="MCU7551848.1"/>
    <property type="molecule type" value="Genomic_DNA"/>
</dbReference>
<feature type="transmembrane region" description="Helical" evidence="4">
    <location>
        <begin position="771"/>
        <end position="793"/>
    </location>
</feature>
<evidence type="ECO:0000256" key="5">
    <source>
        <dbReference type="SAM" id="SignalP"/>
    </source>
</evidence>
<protein>
    <recommendedName>
        <fullName evidence="2">histidine kinase</fullName>
        <ecNumber evidence="2">2.7.13.3</ecNumber>
    </recommendedName>
</protein>
<dbReference type="Gene3D" id="3.30.565.10">
    <property type="entry name" value="Histidine kinase-like ATPase, C-terminal domain"/>
    <property type="match status" value="1"/>
</dbReference>